<feature type="compositionally biased region" description="Basic residues" evidence="1">
    <location>
        <begin position="123"/>
        <end position="140"/>
    </location>
</feature>
<feature type="region of interest" description="Disordered" evidence="1">
    <location>
        <begin position="102"/>
        <end position="149"/>
    </location>
</feature>
<evidence type="ECO:0000313" key="3">
    <source>
        <dbReference type="Proteomes" id="UP000565441"/>
    </source>
</evidence>
<organism evidence="2 3">
    <name type="scientific">Tricholomella constricta</name>
    <dbReference type="NCBI Taxonomy" id="117010"/>
    <lineage>
        <taxon>Eukaryota</taxon>
        <taxon>Fungi</taxon>
        <taxon>Dikarya</taxon>
        <taxon>Basidiomycota</taxon>
        <taxon>Agaricomycotina</taxon>
        <taxon>Agaricomycetes</taxon>
        <taxon>Agaricomycetidae</taxon>
        <taxon>Agaricales</taxon>
        <taxon>Tricholomatineae</taxon>
        <taxon>Lyophyllaceae</taxon>
        <taxon>Tricholomella</taxon>
    </lineage>
</organism>
<sequence>MEENNGCDGVFGLFSLLPLHHHCLDYDSYFINSLTPLMPVILSPRPRPARGLRANTAPAIAMSRELAYSKAPPRAAISLSSTPRLMSPIELAPSAVSARIPPFLPQSSRSRPQINRSSCTPFPRRRSKPYPTPLHRRRPSSRSSCHPEPAPIHAFDQLPWITALDAAPPDHFDIWDIADLSQLPDPPTSNCSNPALVRRRKTSPRATELIPSSPLLHLTSSLSERRSNTPLCDTSVPSPAPVRVDTSRPHTPRPRFNPSRVLFHHLMPVLRDPHNDESEHCTFTPLHLR</sequence>
<feature type="region of interest" description="Disordered" evidence="1">
    <location>
        <begin position="185"/>
        <end position="205"/>
    </location>
</feature>
<protein>
    <submittedName>
        <fullName evidence="2">Uncharacterized protein</fullName>
    </submittedName>
</protein>
<comment type="caution">
    <text evidence="2">The sequence shown here is derived from an EMBL/GenBank/DDBJ whole genome shotgun (WGS) entry which is preliminary data.</text>
</comment>
<dbReference type="OrthoDB" id="3204463at2759"/>
<reference evidence="2 3" key="1">
    <citation type="journal article" date="2020" name="ISME J.">
        <title>Uncovering the hidden diversity of litter-decomposition mechanisms in mushroom-forming fungi.</title>
        <authorList>
            <person name="Floudas D."/>
            <person name="Bentzer J."/>
            <person name="Ahren D."/>
            <person name="Johansson T."/>
            <person name="Persson P."/>
            <person name="Tunlid A."/>
        </authorList>
    </citation>
    <scope>NUCLEOTIDE SEQUENCE [LARGE SCALE GENOMIC DNA]</scope>
    <source>
        <strain evidence="2 3">CBS 661.87</strain>
    </source>
</reference>
<keyword evidence="3" id="KW-1185">Reference proteome</keyword>
<feature type="compositionally biased region" description="Polar residues" evidence="1">
    <location>
        <begin position="105"/>
        <end position="120"/>
    </location>
</feature>
<evidence type="ECO:0000256" key="1">
    <source>
        <dbReference type="SAM" id="MobiDB-lite"/>
    </source>
</evidence>
<dbReference type="Proteomes" id="UP000565441">
    <property type="component" value="Unassembled WGS sequence"/>
</dbReference>
<dbReference type="EMBL" id="JAACJP010000002">
    <property type="protein sequence ID" value="KAF5386919.1"/>
    <property type="molecule type" value="Genomic_DNA"/>
</dbReference>
<accession>A0A8H5MAN7</accession>
<evidence type="ECO:0000313" key="2">
    <source>
        <dbReference type="EMBL" id="KAF5386919.1"/>
    </source>
</evidence>
<feature type="compositionally biased region" description="Polar residues" evidence="1">
    <location>
        <begin position="228"/>
        <end position="237"/>
    </location>
</feature>
<feature type="region of interest" description="Disordered" evidence="1">
    <location>
        <begin position="226"/>
        <end position="256"/>
    </location>
</feature>
<dbReference type="AlphaFoldDB" id="A0A8H5MAN7"/>
<gene>
    <name evidence="2" type="ORF">D9615_001923</name>
</gene>
<name>A0A8H5MAN7_9AGAR</name>
<proteinExistence type="predicted"/>